<sequence>MLNFDFYNPTQILFGQGKIADLDKVVPKEAKVLVLYGGGSIKKNGVFDEVMQALGQRSVTEFAGIEPNPSYETLMKAVAVAREHGIDFLLAVGGGSVIDGTKFVAAAALFEGEDPWAILEKRGNNITRALPFGSVLTLPATGSEMNAGAVVTRLSLHAKLAFSNRLCFPQFSVLDPSKTFSLPVRQVGNGAVDAFVHVMEQYLTYPVNAPVQDRFAEGLLQTLIEEGPKALANPEDYEVRANLMWCATMALNGVISTGVPQDWATHMIGHELTALHGLDHAQTLAIVLPAMLRIRKDAKRAKLLQFADRVWGLREGEEDARIEQAISRMQAYFEQMGVKTRLRDYGLSAADIPAIISALESHRMIALGERREVTPDISRQVLELSV</sequence>
<evidence type="ECO:0000313" key="7">
    <source>
        <dbReference type="Proteomes" id="UP000612361"/>
    </source>
</evidence>
<feature type="domain" description="Alcohol dehydrogenase iron-type/glycerol dehydrogenase GldA" evidence="4">
    <location>
        <begin position="9"/>
        <end position="176"/>
    </location>
</feature>
<feature type="domain" description="Fe-containing alcohol dehydrogenase-like C-terminal" evidence="5">
    <location>
        <begin position="190"/>
        <end position="357"/>
    </location>
</feature>
<dbReference type="AlphaFoldDB" id="A0A923I1M5"/>
<evidence type="ECO:0000256" key="1">
    <source>
        <dbReference type="ARBA" id="ARBA00001962"/>
    </source>
</evidence>
<dbReference type="RefSeq" id="WP_186880979.1">
    <property type="nucleotide sequence ID" value="NZ_JACOGG010000007.1"/>
</dbReference>
<dbReference type="Pfam" id="PF00465">
    <property type="entry name" value="Fe-ADH"/>
    <property type="match status" value="1"/>
</dbReference>
<comment type="caution">
    <text evidence="6">The sequence shown here is derived from an EMBL/GenBank/DDBJ whole genome shotgun (WGS) entry which is preliminary data.</text>
</comment>
<dbReference type="GO" id="GO:1990362">
    <property type="term" value="F:butanol dehydrogenase (NAD+) activity"/>
    <property type="evidence" value="ECO:0007669"/>
    <property type="project" value="InterPro"/>
</dbReference>
<dbReference type="GO" id="GO:0005829">
    <property type="term" value="C:cytosol"/>
    <property type="evidence" value="ECO:0007669"/>
    <property type="project" value="TreeGrafter"/>
</dbReference>
<dbReference type="InterPro" id="IPR044731">
    <property type="entry name" value="BDH-like"/>
</dbReference>
<dbReference type="Proteomes" id="UP000612361">
    <property type="component" value="Unassembled WGS sequence"/>
</dbReference>
<evidence type="ECO:0000256" key="2">
    <source>
        <dbReference type="ARBA" id="ARBA00007358"/>
    </source>
</evidence>
<dbReference type="Gene3D" id="1.20.1090.10">
    <property type="entry name" value="Dehydroquinate synthase-like - alpha domain"/>
    <property type="match status" value="1"/>
</dbReference>
<keyword evidence="7" id="KW-1185">Reference proteome</keyword>
<proteinExistence type="inferred from homology"/>
<comment type="similarity">
    <text evidence="2">Belongs to the iron-containing alcohol dehydrogenase family.</text>
</comment>
<dbReference type="PANTHER" id="PTHR43633">
    <property type="entry name" value="ALCOHOL DEHYDROGENASE YQHD"/>
    <property type="match status" value="1"/>
</dbReference>
<evidence type="ECO:0000259" key="5">
    <source>
        <dbReference type="Pfam" id="PF25137"/>
    </source>
</evidence>
<evidence type="ECO:0000259" key="4">
    <source>
        <dbReference type="Pfam" id="PF00465"/>
    </source>
</evidence>
<keyword evidence="3" id="KW-0560">Oxidoreductase</keyword>
<dbReference type="SUPFAM" id="SSF56796">
    <property type="entry name" value="Dehydroquinate synthase-like"/>
    <property type="match status" value="1"/>
</dbReference>
<dbReference type="PROSITE" id="PS00060">
    <property type="entry name" value="ADH_IRON_2"/>
    <property type="match status" value="1"/>
</dbReference>
<dbReference type="GO" id="GO:0008106">
    <property type="term" value="F:alcohol dehydrogenase (NADP+) activity"/>
    <property type="evidence" value="ECO:0007669"/>
    <property type="project" value="TreeGrafter"/>
</dbReference>
<dbReference type="PANTHER" id="PTHR43633:SF1">
    <property type="entry name" value="ALCOHOL DEHYDROGENASE YQHD"/>
    <property type="match status" value="1"/>
</dbReference>
<protein>
    <submittedName>
        <fullName evidence="6">Iron-containing alcohol dehydrogenase</fullName>
    </submittedName>
</protein>
<dbReference type="InterPro" id="IPR018211">
    <property type="entry name" value="ADH_Fe_CS"/>
</dbReference>
<dbReference type="GO" id="GO:1990002">
    <property type="term" value="F:methylglyoxal reductase (NADPH) (acetol producing) activity"/>
    <property type="evidence" value="ECO:0007669"/>
    <property type="project" value="TreeGrafter"/>
</dbReference>
<comment type="cofactor">
    <cofactor evidence="1">
        <name>Fe cation</name>
        <dbReference type="ChEBI" id="CHEBI:24875"/>
    </cofactor>
</comment>
<reference evidence="6" key="1">
    <citation type="submission" date="2020-08" db="EMBL/GenBank/DDBJ databases">
        <title>Novel species isolated from subtropical streams in China.</title>
        <authorList>
            <person name="Lu H."/>
        </authorList>
    </citation>
    <scope>NUCLEOTIDE SEQUENCE</scope>
    <source>
        <strain evidence="6">CY7W</strain>
    </source>
</reference>
<dbReference type="InterPro" id="IPR056798">
    <property type="entry name" value="ADH_Fe_C"/>
</dbReference>
<dbReference type="EMBL" id="JACOGG010000007">
    <property type="protein sequence ID" value="MBC3935402.1"/>
    <property type="molecule type" value="Genomic_DNA"/>
</dbReference>
<dbReference type="Gene3D" id="3.40.50.1970">
    <property type="match status" value="1"/>
</dbReference>
<dbReference type="Pfam" id="PF25137">
    <property type="entry name" value="ADH_Fe_C"/>
    <property type="match status" value="1"/>
</dbReference>
<organism evidence="6 7">
    <name type="scientific">Undibacterium rugosum</name>
    <dbReference type="NCBI Taxonomy" id="2762291"/>
    <lineage>
        <taxon>Bacteria</taxon>
        <taxon>Pseudomonadati</taxon>
        <taxon>Pseudomonadota</taxon>
        <taxon>Betaproteobacteria</taxon>
        <taxon>Burkholderiales</taxon>
        <taxon>Oxalobacteraceae</taxon>
        <taxon>Undibacterium</taxon>
    </lineage>
</organism>
<accession>A0A923I1M5</accession>
<gene>
    <name evidence="6" type="ORF">H8K47_08515</name>
</gene>
<name>A0A923I1M5_9BURK</name>
<dbReference type="FunFam" id="3.40.50.1970:FF:000003">
    <property type="entry name" value="Alcohol dehydrogenase, iron-containing"/>
    <property type="match status" value="1"/>
</dbReference>
<dbReference type="InterPro" id="IPR001670">
    <property type="entry name" value="ADH_Fe/GldA"/>
</dbReference>
<evidence type="ECO:0000256" key="3">
    <source>
        <dbReference type="ARBA" id="ARBA00023002"/>
    </source>
</evidence>
<evidence type="ECO:0000313" key="6">
    <source>
        <dbReference type="EMBL" id="MBC3935402.1"/>
    </source>
</evidence>
<dbReference type="CDD" id="cd08187">
    <property type="entry name" value="BDH"/>
    <property type="match status" value="1"/>
</dbReference>
<dbReference type="GO" id="GO:0046872">
    <property type="term" value="F:metal ion binding"/>
    <property type="evidence" value="ECO:0007669"/>
    <property type="project" value="InterPro"/>
</dbReference>